<dbReference type="Gene3D" id="1.10.10.10">
    <property type="entry name" value="Winged helix-like DNA-binding domain superfamily/Winged helix DNA-binding domain"/>
    <property type="match status" value="1"/>
</dbReference>
<dbReference type="InterPro" id="IPR007627">
    <property type="entry name" value="RNA_pol_sigma70_r2"/>
</dbReference>
<evidence type="ECO:0000259" key="6">
    <source>
        <dbReference type="Pfam" id="PF08281"/>
    </source>
</evidence>
<dbReference type="PANTHER" id="PTHR43133:SF46">
    <property type="entry name" value="RNA POLYMERASE SIGMA-70 FACTOR ECF SUBFAMILY"/>
    <property type="match status" value="1"/>
</dbReference>
<reference evidence="7 8" key="1">
    <citation type="submission" date="2018-06" db="EMBL/GenBank/DDBJ databases">
        <title>Genomic Encyclopedia of Archaeal and Bacterial Type Strains, Phase II (KMG-II): from individual species to whole genera.</title>
        <authorList>
            <person name="Goeker M."/>
        </authorList>
    </citation>
    <scope>NUCLEOTIDE SEQUENCE [LARGE SCALE GENOMIC DNA]</scope>
    <source>
        <strain evidence="7 8">DSM 23857</strain>
    </source>
</reference>
<dbReference type="GO" id="GO:0016987">
    <property type="term" value="F:sigma factor activity"/>
    <property type="evidence" value="ECO:0007669"/>
    <property type="project" value="UniProtKB-KW"/>
</dbReference>
<evidence type="ECO:0000256" key="1">
    <source>
        <dbReference type="ARBA" id="ARBA00010641"/>
    </source>
</evidence>
<keyword evidence="4" id="KW-0804">Transcription</keyword>
<comment type="caution">
    <text evidence="7">The sequence shown here is derived from an EMBL/GenBank/DDBJ whole genome shotgun (WGS) entry which is preliminary data.</text>
</comment>
<dbReference type="InterPro" id="IPR013249">
    <property type="entry name" value="RNA_pol_sigma70_r4_t2"/>
</dbReference>
<dbReference type="InterPro" id="IPR036388">
    <property type="entry name" value="WH-like_DNA-bd_sf"/>
</dbReference>
<gene>
    <name evidence="7" type="ORF">LX64_00166</name>
</gene>
<dbReference type="SUPFAM" id="SSF88946">
    <property type="entry name" value="Sigma2 domain of RNA polymerase sigma factors"/>
    <property type="match status" value="1"/>
</dbReference>
<evidence type="ECO:0000313" key="7">
    <source>
        <dbReference type="EMBL" id="RAJ10562.1"/>
    </source>
</evidence>
<keyword evidence="8" id="KW-1185">Reference proteome</keyword>
<dbReference type="AlphaFoldDB" id="A0A327R3M3"/>
<evidence type="ECO:0000256" key="3">
    <source>
        <dbReference type="ARBA" id="ARBA00023082"/>
    </source>
</evidence>
<evidence type="ECO:0000256" key="4">
    <source>
        <dbReference type="ARBA" id="ARBA00023163"/>
    </source>
</evidence>
<name>A0A327R3M3_9BACT</name>
<sequence length="202" mass="23752">MILTLVFSTKDGMTAEPKKYEGWDDGELVISFQQYADIRAFEEIYKRYWFKLYNVARAKTNYPDEAEELIQTIFERLWINREKAVILNIGAYLAVSLRNILLDYQRKLQTAEKFRQSLQPNPANNTTEEAVNHAMLLRSIESTLQELPGKTQTVFKLSRYENKSVREIADKLDLTEKAVEYHITKAIKLLRQRLKGYLTFLF</sequence>
<dbReference type="InterPro" id="IPR014284">
    <property type="entry name" value="RNA_pol_sigma-70_dom"/>
</dbReference>
<accession>A0A327R3M3</accession>
<evidence type="ECO:0000259" key="5">
    <source>
        <dbReference type="Pfam" id="PF04542"/>
    </source>
</evidence>
<proteinExistence type="inferred from homology"/>
<evidence type="ECO:0000313" key="8">
    <source>
        <dbReference type="Proteomes" id="UP000249547"/>
    </source>
</evidence>
<dbReference type="InterPro" id="IPR039425">
    <property type="entry name" value="RNA_pol_sigma-70-like"/>
</dbReference>
<feature type="domain" description="RNA polymerase sigma factor 70 region 4 type 2" evidence="6">
    <location>
        <begin position="138"/>
        <end position="190"/>
    </location>
</feature>
<dbReference type="SUPFAM" id="SSF88659">
    <property type="entry name" value="Sigma3 and sigma4 domains of RNA polymerase sigma factors"/>
    <property type="match status" value="1"/>
</dbReference>
<dbReference type="Pfam" id="PF08281">
    <property type="entry name" value="Sigma70_r4_2"/>
    <property type="match status" value="1"/>
</dbReference>
<dbReference type="GO" id="GO:0003677">
    <property type="term" value="F:DNA binding"/>
    <property type="evidence" value="ECO:0007669"/>
    <property type="project" value="InterPro"/>
</dbReference>
<evidence type="ECO:0000256" key="2">
    <source>
        <dbReference type="ARBA" id="ARBA00023015"/>
    </source>
</evidence>
<dbReference type="Gene3D" id="1.10.1740.10">
    <property type="match status" value="1"/>
</dbReference>
<dbReference type="InterPro" id="IPR013324">
    <property type="entry name" value="RNA_pol_sigma_r3/r4-like"/>
</dbReference>
<dbReference type="InterPro" id="IPR013325">
    <property type="entry name" value="RNA_pol_sigma_r2"/>
</dbReference>
<dbReference type="GO" id="GO:0006352">
    <property type="term" value="P:DNA-templated transcription initiation"/>
    <property type="evidence" value="ECO:0007669"/>
    <property type="project" value="InterPro"/>
</dbReference>
<keyword evidence="3" id="KW-0731">Sigma factor</keyword>
<dbReference type="NCBIfam" id="TIGR02937">
    <property type="entry name" value="sigma70-ECF"/>
    <property type="match status" value="1"/>
</dbReference>
<comment type="similarity">
    <text evidence="1">Belongs to the sigma-70 factor family. ECF subfamily.</text>
</comment>
<dbReference type="Proteomes" id="UP000249547">
    <property type="component" value="Unassembled WGS sequence"/>
</dbReference>
<dbReference type="Pfam" id="PF04542">
    <property type="entry name" value="Sigma70_r2"/>
    <property type="match status" value="1"/>
</dbReference>
<keyword evidence="2" id="KW-0805">Transcription regulation</keyword>
<feature type="domain" description="RNA polymerase sigma-70 region 2" evidence="5">
    <location>
        <begin position="45"/>
        <end position="109"/>
    </location>
</feature>
<protein>
    <submittedName>
        <fullName evidence="7">RNA polymerase sigma-70 factor (ECF subfamily)</fullName>
    </submittedName>
</protein>
<organism evidence="7 8">
    <name type="scientific">Chitinophaga skermanii</name>
    <dbReference type="NCBI Taxonomy" id="331697"/>
    <lineage>
        <taxon>Bacteria</taxon>
        <taxon>Pseudomonadati</taxon>
        <taxon>Bacteroidota</taxon>
        <taxon>Chitinophagia</taxon>
        <taxon>Chitinophagales</taxon>
        <taxon>Chitinophagaceae</taxon>
        <taxon>Chitinophaga</taxon>
    </lineage>
</organism>
<dbReference type="EMBL" id="QLLL01000001">
    <property type="protein sequence ID" value="RAJ10562.1"/>
    <property type="molecule type" value="Genomic_DNA"/>
</dbReference>
<dbReference type="PANTHER" id="PTHR43133">
    <property type="entry name" value="RNA POLYMERASE ECF-TYPE SIGMA FACTO"/>
    <property type="match status" value="1"/>
</dbReference>